<sequence length="122" mass="13375">MSALASSVPAVPAARDIEIAPDKVLDVASIIEDQAEELQRKLAEHLGALRIQPPSEDTVSTHAVQAWNQVVAGGEGSYERRVRAYVQGLRDLAGQLREASKRYQLSEQEKAEAFGDRRVHEA</sequence>
<evidence type="ECO:0000313" key="1">
    <source>
        <dbReference type="EMBL" id="PXY32695.1"/>
    </source>
</evidence>
<gene>
    <name evidence="1" type="ORF">BAY60_03610</name>
</gene>
<name>A0A2V4BBD5_9PSEU</name>
<comment type="caution">
    <text evidence="1">The sequence shown here is derived from an EMBL/GenBank/DDBJ whole genome shotgun (WGS) entry which is preliminary data.</text>
</comment>
<dbReference type="Proteomes" id="UP000249915">
    <property type="component" value="Unassembled WGS sequence"/>
</dbReference>
<evidence type="ECO:0008006" key="3">
    <source>
        <dbReference type="Google" id="ProtNLM"/>
    </source>
</evidence>
<keyword evidence="2" id="KW-1185">Reference proteome</keyword>
<evidence type="ECO:0000313" key="2">
    <source>
        <dbReference type="Proteomes" id="UP000249915"/>
    </source>
</evidence>
<proteinExistence type="predicted"/>
<reference evidence="1 2" key="1">
    <citation type="submission" date="2016-07" db="EMBL/GenBank/DDBJ databases">
        <title>Draft genome sequence of Prauserella muralis DSM 45305, isolated from a mould-covered wall in an indoor environment.</title>
        <authorList>
            <person name="Ruckert C."/>
            <person name="Albersmeier A."/>
            <person name="Jiang C.-L."/>
            <person name="Jiang Y."/>
            <person name="Kalinowski J."/>
            <person name="Schneider O."/>
            <person name="Winkler A."/>
            <person name="Zotchev S.B."/>
        </authorList>
    </citation>
    <scope>NUCLEOTIDE SEQUENCE [LARGE SCALE GENOMIC DNA]</scope>
    <source>
        <strain evidence="1 2">DSM 45305</strain>
    </source>
</reference>
<dbReference type="EMBL" id="MASW01000001">
    <property type="protein sequence ID" value="PXY32695.1"/>
    <property type="molecule type" value="Genomic_DNA"/>
</dbReference>
<dbReference type="AlphaFoldDB" id="A0A2V4BBD5"/>
<protein>
    <recommendedName>
        <fullName evidence="3">PE family protein</fullName>
    </recommendedName>
</protein>
<organism evidence="1 2">
    <name type="scientific">Prauserella muralis</name>
    <dbReference type="NCBI Taxonomy" id="588067"/>
    <lineage>
        <taxon>Bacteria</taxon>
        <taxon>Bacillati</taxon>
        <taxon>Actinomycetota</taxon>
        <taxon>Actinomycetes</taxon>
        <taxon>Pseudonocardiales</taxon>
        <taxon>Pseudonocardiaceae</taxon>
        <taxon>Prauserella</taxon>
    </lineage>
</organism>
<accession>A0A2V4BBD5</accession>